<feature type="signal peptide" evidence="16">
    <location>
        <begin position="1"/>
        <end position="24"/>
    </location>
</feature>
<dbReference type="GO" id="GO:0008422">
    <property type="term" value="F:beta-glucosidase activity"/>
    <property type="evidence" value="ECO:0007669"/>
    <property type="project" value="UniProtKB-EC"/>
</dbReference>
<evidence type="ECO:0000256" key="10">
    <source>
        <dbReference type="ARBA" id="ARBA00023295"/>
    </source>
</evidence>
<dbReference type="Proteomes" id="UP000813461">
    <property type="component" value="Unassembled WGS sequence"/>
</dbReference>
<feature type="domain" description="Glycoside hydrolase family 31 TIM barrel" evidence="17">
    <location>
        <begin position="272"/>
        <end position="692"/>
    </location>
</feature>
<dbReference type="SUPFAM" id="SSF74650">
    <property type="entry name" value="Galactose mutarotase-like"/>
    <property type="match status" value="1"/>
</dbReference>
<comment type="catalytic activity">
    <reaction evidence="1">
        <text>Hydrolysis of terminal, non-reducing beta-D-glucosyl residues with release of beta-D-glucose.</text>
        <dbReference type="EC" id="3.2.1.21"/>
    </reaction>
</comment>
<keyword evidence="7 14" id="KW-0378">Hydrolase</keyword>
<feature type="domain" description="Glycoside hydrolase family 31 N-terminal" evidence="18">
    <location>
        <begin position="88"/>
        <end position="225"/>
    </location>
</feature>
<proteinExistence type="inferred from homology"/>
<dbReference type="Gene3D" id="2.60.40.1760">
    <property type="entry name" value="glycosyl hydrolase (family 31)"/>
    <property type="match status" value="1"/>
</dbReference>
<evidence type="ECO:0000313" key="20">
    <source>
        <dbReference type="EMBL" id="KAH7092218.1"/>
    </source>
</evidence>
<organism evidence="20 21">
    <name type="scientific">Paraphoma chrysanthemicola</name>
    <dbReference type="NCBI Taxonomy" id="798071"/>
    <lineage>
        <taxon>Eukaryota</taxon>
        <taxon>Fungi</taxon>
        <taxon>Dikarya</taxon>
        <taxon>Ascomycota</taxon>
        <taxon>Pezizomycotina</taxon>
        <taxon>Dothideomycetes</taxon>
        <taxon>Pleosporomycetidae</taxon>
        <taxon>Pleosporales</taxon>
        <taxon>Pleosporineae</taxon>
        <taxon>Phaeosphaeriaceae</taxon>
        <taxon>Paraphoma</taxon>
    </lineage>
</organism>
<keyword evidence="5" id="KW-0964">Secreted</keyword>
<evidence type="ECO:0000259" key="19">
    <source>
        <dbReference type="Pfam" id="PF21365"/>
    </source>
</evidence>
<dbReference type="CDD" id="cd06602">
    <property type="entry name" value="GH31_MGAM_SI_GAA"/>
    <property type="match status" value="1"/>
</dbReference>
<dbReference type="AlphaFoldDB" id="A0A8K0RGH7"/>
<evidence type="ECO:0000256" key="4">
    <source>
        <dbReference type="ARBA" id="ARBA00007806"/>
    </source>
</evidence>
<evidence type="ECO:0000256" key="12">
    <source>
        <dbReference type="ARBA" id="ARBA00023326"/>
    </source>
</evidence>
<name>A0A8K0RGH7_9PLEO</name>
<dbReference type="Pfam" id="PF21365">
    <property type="entry name" value="Glyco_hydro_31_3rd"/>
    <property type="match status" value="1"/>
</dbReference>
<feature type="compositionally biased region" description="Basic and acidic residues" evidence="15">
    <location>
        <begin position="486"/>
        <end position="496"/>
    </location>
</feature>
<evidence type="ECO:0000256" key="11">
    <source>
        <dbReference type="ARBA" id="ARBA00023316"/>
    </source>
</evidence>
<evidence type="ECO:0000256" key="8">
    <source>
        <dbReference type="ARBA" id="ARBA00023180"/>
    </source>
</evidence>
<dbReference type="SUPFAM" id="SSF51445">
    <property type="entry name" value="(Trans)glycosidases"/>
    <property type="match status" value="1"/>
</dbReference>
<keyword evidence="10 14" id="KW-0326">Glycosidase</keyword>
<accession>A0A8K0RGH7</accession>
<dbReference type="PANTHER" id="PTHR22762:SF67">
    <property type="entry name" value="ALPHA_BETA-GLUCOSIDASE AGDC-RELATED"/>
    <property type="match status" value="1"/>
</dbReference>
<evidence type="ECO:0000259" key="17">
    <source>
        <dbReference type="Pfam" id="PF01055"/>
    </source>
</evidence>
<comment type="function">
    <text evidence="13">Glucosidase involved in the degradation of cellulosic biomass. Has both alpha- and beta-glucosidase activity.</text>
</comment>
<dbReference type="CDD" id="cd14752">
    <property type="entry name" value="GH31_N"/>
    <property type="match status" value="1"/>
</dbReference>
<comment type="catalytic activity">
    <reaction evidence="2">
        <text>Hydrolysis of terminal, non-reducing (1-&gt;4)-linked alpha-D-glucose residues with release of alpha-D-glucose.</text>
        <dbReference type="EC" id="3.2.1.20"/>
    </reaction>
</comment>
<keyword evidence="12" id="KW-0624">Polysaccharide degradation</keyword>
<keyword evidence="9" id="KW-0119">Carbohydrate metabolism</keyword>
<dbReference type="InterPro" id="IPR025887">
    <property type="entry name" value="Glyco_hydro_31_N_dom"/>
</dbReference>
<evidence type="ECO:0000256" key="2">
    <source>
        <dbReference type="ARBA" id="ARBA00001657"/>
    </source>
</evidence>
<keyword evidence="21" id="KW-1185">Reference proteome</keyword>
<reference evidence="20" key="1">
    <citation type="journal article" date="2021" name="Nat. Commun.">
        <title>Genetic determinants of endophytism in the Arabidopsis root mycobiome.</title>
        <authorList>
            <person name="Mesny F."/>
            <person name="Miyauchi S."/>
            <person name="Thiergart T."/>
            <person name="Pickel B."/>
            <person name="Atanasova L."/>
            <person name="Karlsson M."/>
            <person name="Huettel B."/>
            <person name="Barry K.W."/>
            <person name="Haridas S."/>
            <person name="Chen C."/>
            <person name="Bauer D."/>
            <person name="Andreopoulos W."/>
            <person name="Pangilinan J."/>
            <person name="LaButti K."/>
            <person name="Riley R."/>
            <person name="Lipzen A."/>
            <person name="Clum A."/>
            <person name="Drula E."/>
            <person name="Henrissat B."/>
            <person name="Kohler A."/>
            <person name="Grigoriev I.V."/>
            <person name="Martin F.M."/>
            <person name="Hacquard S."/>
        </authorList>
    </citation>
    <scope>NUCLEOTIDE SEQUENCE</scope>
    <source>
        <strain evidence="20">MPI-SDFR-AT-0120</strain>
    </source>
</reference>
<feature type="region of interest" description="Disordered" evidence="15">
    <location>
        <begin position="460"/>
        <end position="518"/>
    </location>
</feature>
<evidence type="ECO:0000259" key="18">
    <source>
        <dbReference type="Pfam" id="PF13802"/>
    </source>
</evidence>
<dbReference type="SUPFAM" id="SSF51011">
    <property type="entry name" value="Glycosyl hydrolase domain"/>
    <property type="match status" value="1"/>
</dbReference>
<comment type="caution">
    <text evidence="20">The sequence shown here is derived from an EMBL/GenBank/DDBJ whole genome shotgun (WGS) entry which is preliminary data.</text>
</comment>
<evidence type="ECO:0000256" key="16">
    <source>
        <dbReference type="SAM" id="SignalP"/>
    </source>
</evidence>
<dbReference type="GO" id="GO:0000272">
    <property type="term" value="P:polysaccharide catabolic process"/>
    <property type="evidence" value="ECO:0007669"/>
    <property type="project" value="UniProtKB-KW"/>
</dbReference>
<keyword evidence="8" id="KW-0325">Glycoprotein</keyword>
<dbReference type="GO" id="GO:0071555">
    <property type="term" value="P:cell wall organization"/>
    <property type="evidence" value="ECO:0007669"/>
    <property type="project" value="UniProtKB-KW"/>
</dbReference>
<dbReference type="InterPro" id="IPR013780">
    <property type="entry name" value="Glyco_hydro_b"/>
</dbReference>
<dbReference type="Pfam" id="PF01055">
    <property type="entry name" value="Glyco_hydro_31_2nd"/>
    <property type="match status" value="1"/>
</dbReference>
<dbReference type="InterPro" id="IPR000322">
    <property type="entry name" value="Glyco_hydro_31_TIM"/>
</dbReference>
<dbReference type="GO" id="GO:0004558">
    <property type="term" value="F:alpha-1,4-glucosidase activity"/>
    <property type="evidence" value="ECO:0007669"/>
    <property type="project" value="UniProtKB-EC"/>
</dbReference>
<comment type="subcellular location">
    <subcellularLocation>
        <location evidence="3">Secreted</location>
    </subcellularLocation>
</comment>
<evidence type="ECO:0000256" key="7">
    <source>
        <dbReference type="ARBA" id="ARBA00022801"/>
    </source>
</evidence>
<keyword evidence="11" id="KW-0961">Cell wall biogenesis/degradation</keyword>
<dbReference type="EMBL" id="JAGMVJ010000003">
    <property type="protein sequence ID" value="KAH7092218.1"/>
    <property type="molecule type" value="Genomic_DNA"/>
</dbReference>
<evidence type="ECO:0000256" key="6">
    <source>
        <dbReference type="ARBA" id="ARBA00022729"/>
    </source>
</evidence>
<evidence type="ECO:0000256" key="15">
    <source>
        <dbReference type="SAM" id="MobiDB-lite"/>
    </source>
</evidence>
<dbReference type="OrthoDB" id="5839090at2759"/>
<evidence type="ECO:0000313" key="21">
    <source>
        <dbReference type="Proteomes" id="UP000813461"/>
    </source>
</evidence>
<evidence type="ECO:0000256" key="9">
    <source>
        <dbReference type="ARBA" id="ARBA00023277"/>
    </source>
</evidence>
<evidence type="ECO:0000256" key="13">
    <source>
        <dbReference type="ARBA" id="ARBA00025512"/>
    </source>
</evidence>
<protein>
    <submittedName>
        <fullName evidence="20">Alpha-glucosidase-like protein</fullName>
    </submittedName>
</protein>
<dbReference type="Gene3D" id="3.20.20.80">
    <property type="entry name" value="Glycosidases"/>
    <property type="match status" value="2"/>
</dbReference>
<evidence type="ECO:0000256" key="3">
    <source>
        <dbReference type="ARBA" id="ARBA00004613"/>
    </source>
</evidence>
<dbReference type="InterPro" id="IPR017853">
    <property type="entry name" value="GH"/>
</dbReference>
<evidence type="ECO:0000256" key="1">
    <source>
        <dbReference type="ARBA" id="ARBA00000448"/>
    </source>
</evidence>
<evidence type="ECO:0000256" key="14">
    <source>
        <dbReference type="RuleBase" id="RU361185"/>
    </source>
</evidence>
<feature type="chain" id="PRO_5035423050" evidence="16">
    <location>
        <begin position="25"/>
        <end position="890"/>
    </location>
</feature>
<gene>
    <name evidence="20" type="ORF">FB567DRAFT_234045</name>
</gene>
<dbReference type="Pfam" id="PF13802">
    <property type="entry name" value="Gal_mutarotas_2"/>
    <property type="match status" value="1"/>
</dbReference>
<comment type="similarity">
    <text evidence="4 14">Belongs to the glycosyl hydrolase 31 family.</text>
</comment>
<dbReference type="InterPro" id="IPR030459">
    <property type="entry name" value="Glyco_hydro_31_CS"/>
</dbReference>
<dbReference type="Gene3D" id="2.60.40.1180">
    <property type="entry name" value="Golgi alpha-mannosidase II"/>
    <property type="match status" value="2"/>
</dbReference>
<sequence length="890" mass="99860">MPPTITFLHTIFLLWTSFLHWGSSVPLKRADSCPGYKASNVQQSASSLTADLTLAGTECNLHGQDLKDLKFSAQWQTDSRVHVIIYDKDEQVYQVPDFVVPRPSGTANRDVSLLDVSIEEEPFSFTVTRRENGEEIFSTKGSNLVFETQYWRLRTSLPANPFLYGLGEHTDSLRLPTSNYVRTMWARDAGAVPLRTNLYGTHPVYYEHRAQSGYSHGVLLLNSNGMDIKINNDNGQYLEYNVIGGVIDLYFMAGPTPFDVAREYSEITRKAAMMPYWGLGFHQCRFGYKSVGEVSDVVANYRKANIPLETMWTDIDYMDQFKVFTLGQKFPLSDMRKLVNDLHSNSQHYIVMVDPAVAAQNYDAYNNGVNANVFLKRSDGSLYKGRVWPGVTVFPDWFHENTQKYWDDEFAKFFNADTGVDIDALWIDMNEPSNFCEYPCENPEATTAQDAAGLDTREASPKELVGTKRAQGEIEAVESPSRKRARREESPAKSKDSQISQRQSSGSKKGLPGRDLINPSYKIQNAMGSLSNKTADTDLIHQGGWAEYDTHNLYGTMMSEASRESMLKRRPDKRPMVITRSTFVGAGSYVGHWLGDNLSAWDQYLTSIRHLLQFVSFFQVPMVGADVCGFLENTNEHLCARWTVLGAFYPFYRNHNVDGAISQEAYRWESVAAAARKAIDIRYRLLDYIYTAMYKQTVDGTPMLAPLWMHYPSDANTYAIETQFFYGPSLLINPVTQESSTSVSFYVPRGVWYDFATQKPVSGAGSTITYSDVGTSDIPILVAGGSIIAARVESAMTTRELRDKDFELLVAPDAQGNARGTLYLDDGDSLVQRGTSEIVFTWDGKKIKMEGTFGFPTVLGVRSVTVMGDSPQKYALNRGLTGAWEQDVGS</sequence>
<keyword evidence="6 16" id="KW-0732">Signal</keyword>
<dbReference type="GO" id="GO:0005576">
    <property type="term" value="C:extracellular region"/>
    <property type="evidence" value="ECO:0007669"/>
    <property type="project" value="UniProtKB-SubCell"/>
</dbReference>
<evidence type="ECO:0000256" key="5">
    <source>
        <dbReference type="ARBA" id="ARBA00022525"/>
    </source>
</evidence>
<dbReference type="InterPro" id="IPR011013">
    <property type="entry name" value="Gal_mutarotase_sf_dom"/>
</dbReference>
<dbReference type="GO" id="GO:0030246">
    <property type="term" value="F:carbohydrate binding"/>
    <property type="evidence" value="ECO:0007669"/>
    <property type="project" value="InterPro"/>
</dbReference>
<dbReference type="InterPro" id="IPR048395">
    <property type="entry name" value="Glyco_hydro_31_C"/>
</dbReference>
<dbReference type="PANTHER" id="PTHR22762">
    <property type="entry name" value="ALPHA-GLUCOSIDASE"/>
    <property type="match status" value="1"/>
</dbReference>
<feature type="domain" description="Glycosyl hydrolase family 31 C-terminal" evidence="19">
    <location>
        <begin position="700"/>
        <end position="788"/>
    </location>
</feature>
<dbReference type="PROSITE" id="PS00707">
    <property type="entry name" value="GLYCOSYL_HYDROL_F31_2"/>
    <property type="match status" value="1"/>
</dbReference>
<feature type="compositionally biased region" description="Polar residues" evidence="15">
    <location>
        <begin position="497"/>
        <end position="507"/>
    </location>
</feature>